<dbReference type="PANTHER" id="PTHR11246:SF3">
    <property type="entry name" value="CROOKED NECK-LIKE PROTEIN 1"/>
    <property type="match status" value="1"/>
</dbReference>
<dbReference type="Gene3D" id="1.25.40.10">
    <property type="entry name" value="Tetratricopeptide repeat domain"/>
    <property type="match status" value="3"/>
</dbReference>
<feature type="domain" description="Pre-mRNA-splicing factor Syf1/CRNKL1-like C-terminal HAT-repeats" evidence="9">
    <location>
        <begin position="70"/>
        <end position="329"/>
    </location>
</feature>
<evidence type="ECO:0000256" key="8">
    <source>
        <dbReference type="SAM" id="MobiDB-lite"/>
    </source>
</evidence>
<evidence type="ECO:0000256" key="7">
    <source>
        <dbReference type="ARBA" id="ARBA00023242"/>
    </source>
</evidence>
<keyword evidence="5" id="KW-0677">Repeat</keyword>
<evidence type="ECO:0000256" key="1">
    <source>
        <dbReference type="ARBA" id="ARBA00004123"/>
    </source>
</evidence>
<sequence length="687" mass="82209">MALLESLYDPDREKLKSRRSSGKAKVLNKAPAPLQVTAEQILREALERQDEEAKAPVLRITDPEELASYQLRKRKEFEDVIRRQRMSTGIWMKYAAWEATQHEWERCRSIYERALDVDYRNHSVWLKYAEFEMKNRFVNHARNIWDRAVQLLPRVDQLWFKYSLMEETLGNMDLARAIFERWMKWHPGPNAWESYIKLEMRCSGRREQRLSRTRQIWLRYTRSHANVESFMKWAKFEEKHANIIKAREVYARALEELGKDAHIAKLFIAFAGLEQKAKEIDRSRVIYKFALDHIPKHLAADLYARYTAFEKQHGGRDSIDEVILSKRRFQYEEELKSNPRNYDVWFDYVKLEESNNNFERIRDVYERSISQLPPLKEKRYWRRYIYLWIRYAIFEELTAKDIDRARSVYAKCCEHIPHEEFTFAKVWLMRANLEIRAKDLTSARKILGESLGRCPKPKLYWGYIEIETKLLEIERCRKLYQKFLEFAPDNCLAWSSFAKLEESSGETARARQIFELAIEQQALDMPENIWKDYIDFEIKVEELDRAKDLYERLLERTKNVKVWRSYALFEAQRGAIDVARGIYEKADVHFRAEGDDGKLSRVDVIQSWKEFEIKHGTKESLEIVEKKTPKQVKKKKLLHDESGNATGWHEYVDFIFPDSAMQRSNLAILEAARKWKRRKLDEDEEMA</sequence>
<proteinExistence type="evidence at transcript level"/>
<dbReference type="FunFam" id="1.25.40.10:FF:000048">
    <property type="entry name" value="Cell cycle control protein"/>
    <property type="match status" value="1"/>
</dbReference>
<protein>
    <submittedName>
        <fullName evidence="10">Crooked neck-like protein 1</fullName>
    </submittedName>
</protein>
<dbReference type="GO" id="GO:0071014">
    <property type="term" value="C:post-mRNA release spliceosomal complex"/>
    <property type="evidence" value="ECO:0007669"/>
    <property type="project" value="TreeGrafter"/>
</dbReference>
<dbReference type="GO" id="GO:0071011">
    <property type="term" value="C:precatalytic spliceosome"/>
    <property type="evidence" value="ECO:0007669"/>
    <property type="project" value="TreeGrafter"/>
</dbReference>
<dbReference type="FunFam" id="1.25.40.10:FF:000327">
    <property type="entry name" value="Pre-mRNA-splicing factor CLF1"/>
    <property type="match status" value="1"/>
</dbReference>
<evidence type="ECO:0000256" key="3">
    <source>
        <dbReference type="ARBA" id="ARBA00022664"/>
    </source>
</evidence>
<keyword evidence="7" id="KW-0539">Nucleus</keyword>
<dbReference type="EMBL" id="IACT01005444">
    <property type="protein sequence ID" value="LAC24599.1"/>
    <property type="molecule type" value="mRNA"/>
</dbReference>
<evidence type="ECO:0000256" key="6">
    <source>
        <dbReference type="ARBA" id="ARBA00023187"/>
    </source>
</evidence>
<dbReference type="AlphaFoldDB" id="A0A6A7G2M1"/>
<dbReference type="InterPro" id="IPR011990">
    <property type="entry name" value="TPR-like_helical_dom_sf"/>
</dbReference>
<evidence type="ECO:0000256" key="4">
    <source>
        <dbReference type="ARBA" id="ARBA00022728"/>
    </source>
</evidence>
<comment type="subcellular location">
    <subcellularLocation>
        <location evidence="1">Nucleus</location>
    </subcellularLocation>
</comment>
<evidence type="ECO:0000256" key="5">
    <source>
        <dbReference type="ARBA" id="ARBA00022737"/>
    </source>
</evidence>
<organism evidence="10">
    <name type="scientific">Hirondellea gigas</name>
    <dbReference type="NCBI Taxonomy" id="1518452"/>
    <lineage>
        <taxon>Eukaryota</taxon>
        <taxon>Metazoa</taxon>
        <taxon>Ecdysozoa</taxon>
        <taxon>Arthropoda</taxon>
        <taxon>Crustacea</taxon>
        <taxon>Multicrustacea</taxon>
        <taxon>Malacostraca</taxon>
        <taxon>Eumalacostraca</taxon>
        <taxon>Peracarida</taxon>
        <taxon>Amphipoda</taxon>
        <taxon>Amphilochidea</taxon>
        <taxon>Lysianassida</taxon>
        <taxon>Lysianassidira</taxon>
        <taxon>Lysianassoidea</taxon>
        <taxon>Lysianassidae</taxon>
        <taxon>Hirondellea</taxon>
    </lineage>
</organism>
<dbReference type="PANTHER" id="PTHR11246">
    <property type="entry name" value="PRE-MRNA SPLICING FACTOR"/>
    <property type="match status" value="1"/>
</dbReference>
<dbReference type="InterPro" id="IPR055430">
    <property type="entry name" value="HAT_Syf1_CNRKL1_C"/>
</dbReference>
<keyword evidence="6" id="KW-0508">mRNA splicing</keyword>
<dbReference type="Pfam" id="PF23231">
    <property type="entry name" value="HAT_Syf1_CNRKL1_C"/>
    <property type="match status" value="1"/>
</dbReference>
<accession>A0A6A7G2M1</accession>
<evidence type="ECO:0000256" key="2">
    <source>
        <dbReference type="ARBA" id="ARBA00008644"/>
    </source>
</evidence>
<dbReference type="GO" id="GO:0071007">
    <property type="term" value="C:U2-type catalytic step 2 spliceosome"/>
    <property type="evidence" value="ECO:0007669"/>
    <property type="project" value="TreeGrafter"/>
</dbReference>
<dbReference type="Pfam" id="PF23240">
    <property type="entry name" value="HAT_PRP39_N"/>
    <property type="match status" value="1"/>
</dbReference>
<keyword evidence="4" id="KW-0747">Spliceosome</keyword>
<evidence type="ECO:0000259" key="9">
    <source>
        <dbReference type="Pfam" id="PF23231"/>
    </source>
</evidence>
<dbReference type="SUPFAM" id="SSF48452">
    <property type="entry name" value="TPR-like"/>
    <property type="match status" value="2"/>
</dbReference>
<reference evidence="10" key="1">
    <citation type="submission" date="2017-11" db="EMBL/GenBank/DDBJ databases">
        <title>The sensing device of the deep-sea amphipod.</title>
        <authorList>
            <person name="Kobayashi H."/>
            <person name="Nagahama T."/>
            <person name="Arai W."/>
            <person name="Sasagawa Y."/>
            <person name="Umeda M."/>
            <person name="Hayashi T."/>
            <person name="Nikaido I."/>
            <person name="Watanabe H."/>
            <person name="Oguri K."/>
            <person name="Kitazato H."/>
            <person name="Fujioka K."/>
            <person name="Kido Y."/>
            <person name="Takami H."/>
        </authorList>
    </citation>
    <scope>NUCLEOTIDE SEQUENCE</scope>
    <source>
        <tissue evidence="10">Whole body</tissue>
    </source>
</reference>
<dbReference type="SMART" id="SM00386">
    <property type="entry name" value="HAT"/>
    <property type="match status" value="15"/>
</dbReference>
<name>A0A6A7G2M1_9CRUS</name>
<dbReference type="GO" id="GO:0000245">
    <property type="term" value="P:spliceosomal complex assembly"/>
    <property type="evidence" value="ECO:0007669"/>
    <property type="project" value="TreeGrafter"/>
</dbReference>
<comment type="similarity">
    <text evidence="2">Belongs to the crooked-neck family.</text>
</comment>
<dbReference type="InterPro" id="IPR003107">
    <property type="entry name" value="HAT"/>
</dbReference>
<keyword evidence="3" id="KW-0507">mRNA processing</keyword>
<feature type="region of interest" description="Disordered" evidence="8">
    <location>
        <begin position="1"/>
        <end position="28"/>
    </location>
</feature>
<dbReference type="InterPro" id="IPR045075">
    <property type="entry name" value="Syf1-like"/>
</dbReference>
<dbReference type="GO" id="GO:0000974">
    <property type="term" value="C:Prp19 complex"/>
    <property type="evidence" value="ECO:0007669"/>
    <property type="project" value="TreeGrafter"/>
</dbReference>
<evidence type="ECO:0000313" key="10">
    <source>
        <dbReference type="EMBL" id="LAC24599.1"/>
    </source>
</evidence>